<evidence type="ECO:0000313" key="3">
    <source>
        <dbReference type="EMBL" id="MBF1272431.1"/>
    </source>
</evidence>
<dbReference type="Proteomes" id="UP000775770">
    <property type="component" value="Unassembled WGS sequence"/>
</dbReference>
<protein>
    <submittedName>
        <fullName evidence="3">DUF4367 domain-containing protein</fullName>
    </submittedName>
</protein>
<accession>A0A930GY15</accession>
<comment type="caution">
    <text evidence="3">The sequence shown here is derived from an EMBL/GenBank/DDBJ whole genome shotgun (WGS) entry which is preliminary data.</text>
</comment>
<keyword evidence="2" id="KW-1133">Transmembrane helix</keyword>
<sequence>MKEDSKRLLRGMTEVSDQYILEAEAFYQKKDEQNVDRENAVKESKEKESKENQEKEYQYKECNHEEGGNRESIEKDKKIIKMQVAKQGKFITLPRVLGFTASIAAACFVCYIGVFMFFAPRAAKPSSVMLEGAQGEDSGGTQDKAEEFAAEGGELKDNSAGITAKGRSVEEVGSMQQAAELTGFTMRVPEGKAPYTEKTISVIGEDMIEVAYSKEEPFAVGYSIRKARAEGDISGDYTEYPDIREVDFEGRKVTLKGEAGTYSLALWEENGFSYAVKAQEQPMMEEEILEIVKAVE</sequence>
<gene>
    <name evidence="3" type="ORF">HXM90_03260</name>
</gene>
<proteinExistence type="predicted"/>
<evidence type="ECO:0000256" key="2">
    <source>
        <dbReference type="SAM" id="Phobius"/>
    </source>
</evidence>
<evidence type="ECO:0000256" key="1">
    <source>
        <dbReference type="SAM" id="MobiDB-lite"/>
    </source>
</evidence>
<keyword evidence="2" id="KW-0472">Membrane</keyword>
<reference evidence="3" key="1">
    <citation type="submission" date="2020-04" db="EMBL/GenBank/DDBJ databases">
        <title>Deep metagenomics examines the oral microbiome during advanced dental caries in children, revealing novel taxa and co-occurrences with host molecules.</title>
        <authorList>
            <person name="Baker J.L."/>
            <person name="Morton J.T."/>
            <person name="Dinis M."/>
            <person name="Alvarez R."/>
            <person name="Tran N.C."/>
            <person name="Knight R."/>
            <person name="Edlund A."/>
        </authorList>
    </citation>
    <scope>NUCLEOTIDE SEQUENCE</scope>
    <source>
        <strain evidence="3">JCVI_38_bin.19</strain>
    </source>
</reference>
<feature type="region of interest" description="Disordered" evidence="1">
    <location>
        <begin position="32"/>
        <end position="70"/>
    </location>
</feature>
<dbReference type="EMBL" id="JABZRA010000030">
    <property type="protein sequence ID" value="MBF1272431.1"/>
    <property type="molecule type" value="Genomic_DNA"/>
</dbReference>
<keyword evidence="2" id="KW-0812">Transmembrane</keyword>
<name>A0A930GY15_9FIRM</name>
<organism evidence="3 4">
    <name type="scientific">Oribacterium sinus</name>
    <dbReference type="NCBI Taxonomy" id="237576"/>
    <lineage>
        <taxon>Bacteria</taxon>
        <taxon>Bacillati</taxon>
        <taxon>Bacillota</taxon>
        <taxon>Clostridia</taxon>
        <taxon>Lachnospirales</taxon>
        <taxon>Lachnospiraceae</taxon>
        <taxon>Oribacterium</taxon>
    </lineage>
</organism>
<feature type="transmembrane region" description="Helical" evidence="2">
    <location>
        <begin position="96"/>
        <end position="119"/>
    </location>
</feature>
<dbReference type="RefSeq" id="WP_304070578.1">
    <property type="nucleotide sequence ID" value="NZ_JABZRA010000030.1"/>
</dbReference>
<dbReference type="AlphaFoldDB" id="A0A930GY15"/>
<evidence type="ECO:0000313" key="4">
    <source>
        <dbReference type="Proteomes" id="UP000775770"/>
    </source>
</evidence>